<dbReference type="Proteomes" id="UP000663801">
    <property type="component" value="Unassembled WGS sequence"/>
</dbReference>
<dbReference type="AlphaFoldDB" id="A0A938YN48"/>
<dbReference type="EMBL" id="JAERWL010000017">
    <property type="protein sequence ID" value="MBM9478410.1"/>
    <property type="molecule type" value="Genomic_DNA"/>
</dbReference>
<protein>
    <recommendedName>
        <fullName evidence="4">GNAT family N-acetyltransferase</fullName>
    </recommendedName>
</protein>
<dbReference type="RefSeq" id="WP_205255991.1">
    <property type="nucleotide sequence ID" value="NZ_BAAAPV010000002.1"/>
</dbReference>
<dbReference type="EMBL" id="JAERWL010000005">
    <property type="protein sequence ID" value="MBM9475930.1"/>
    <property type="molecule type" value="Genomic_DNA"/>
</dbReference>
<accession>A0A938YN48</accession>
<dbReference type="SUPFAM" id="SSF55729">
    <property type="entry name" value="Acyl-CoA N-acyltransferases (Nat)"/>
    <property type="match status" value="1"/>
</dbReference>
<dbReference type="InterPro" id="IPR016181">
    <property type="entry name" value="Acyl_CoA_acyltransferase"/>
</dbReference>
<reference evidence="1" key="1">
    <citation type="submission" date="2021-01" db="EMBL/GenBank/DDBJ databases">
        <title>KCTC 19127 draft genome.</title>
        <authorList>
            <person name="An D."/>
        </authorList>
    </citation>
    <scope>NUCLEOTIDE SEQUENCE</scope>
    <source>
        <strain evidence="1">KCTC 19127</strain>
    </source>
</reference>
<comment type="caution">
    <text evidence="1">The sequence shown here is derived from an EMBL/GenBank/DDBJ whole genome shotgun (WGS) entry which is preliminary data.</text>
</comment>
<name>A0A938YN48_9ACTN</name>
<keyword evidence="3" id="KW-1185">Reference proteome</keyword>
<evidence type="ECO:0000313" key="2">
    <source>
        <dbReference type="EMBL" id="MBM9478410.1"/>
    </source>
</evidence>
<evidence type="ECO:0008006" key="4">
    <source>
        <dbReference type="Google" id="ProtNLM"/>
    </source>
</evidence>
<evidence type="ECO:0000313" key="1">
    <source>
        <dbReference type="EMBL" id="MBM9475930.1"/>
    </source>
</evidence>
<evidence type="ECO:0000313" key="3">
    <source>
        <dbReference type="Proteomes" id="UP000663801"/>
    </source>
</evidence>
<sequence>MALADVALVWARGRGLERVVVTTYRDVPWNAPYYRRLGFHDIPDAELPDWLRAVRRREHALGLDAWPRVCLTRPLRP</sequence>
<dbReference type="Gene3D" id="3.40.630.30">
    <property type="match status" value="1"/>
</dbReference>
<proteinExistence type="predicted"/>
<organism evidence="1 3">
    <name type="scientific">Nakamurella flavida</name>
    <dbReference type="NCBI Taxonomy" id="363630"/>
    <lineage>
        <taxon>Bacteria</taxon>
        <taxon>Bacillati</taxon>
        <taxon>Actinomycetota</taxon>
        <taxon>Actinomycetes</taxon>
        <taxon>Nakamurellales</taxon>
        <taxon>Nakamurellaceae</taxon>
        <taxon>Nakamurella</taxon>
    </lineage>
</organism>
<gene>
    <name evidence="1" type="ORF">JL107_05700</name>
    <name evidence="2" type="ORF">JL107_18325</name>
</gene>